<dbReference type="Proteomes" id="UP000789860">
    <property type="component" value="Unassembled WGS sequence"/>
</dbReference>
<gene>
    <name evidence="1" type="ORF">SCALOS_LOCUS7196</name>
</gene>
<evidence type="ECO:0000313" key="1">
    <source>
        <dbReference type="EMBL" id="CAG8608510.1"/>
    </source>
</evidence>
<evidence type="ECO:0000313" key="2">
    <source>
        <dbReference type="Proteomes" id="UP000789860"/>
    </source>
</evidence>
<sequence length="127" mass="15277">IIATLNRNSRNDIKGYLGVNNRRLIEEDDYKKLILPSNDAYNYLREKYSRSTSCIYELDLYAHPLCRWLLFNKIEFSINDPSSDFIFKTVVGFLEFKQKFKENFEIFKNICINYISDEEHDRNLEEE</sequence>
<proteinExistence type="predicted"/>
<dbReference type="EMBL" id="CAJVPM010015543">
    <property type="protein sequence ID" value="CAG8608510.1"/>
    <property type="molecule type" value="Genomic_DNA"/>
</dbReference>
<reference evidence="1" key="1">
    <citation type="submission" date="2021-06" db="EMBL/GenBank/DDBJ databases">
        <authorList>
            <person name="Kallberg Y."/>
            <person name="Tangrot J."/>
            <person name="Rosling A."/>
        </authorList>
    </citation>
    <scope>NUCLEOTIDE SEQUENCE</scope>
    <source>
        <strain evidence="1">AU212A</strain>
    </source>
</reference>
<comment type="caution">
    <text evidence="1">The sequence shown here is derived from an EMBL/GenBank/DDBJ whole genome shotgun (WGS) entry which is preliminary data.</text>
</comment>
<organism evidence="1 2">
    <name type="scientific">Scutellospora calospora</name>
    <dbReference type="NCBI Taxonomy" id="85575"/>
    <lineage>
        <taxon>Eukaryota</taxon>
        <taxon>Fungi</taxon>
        <taxon>Fungi incertae sedis</taxon>
        <taxon>Mucoromycota</taxon>
        <taxon>Glomeromycotina</taxon>
        <taxon>Glomeromycetes</taxon>
        <taxon>Diversisporales</taxon>
        <taxon>Gigasporaceae</taxon>
        <taxon>Scutellospora</taxon>
    </lineage>
</organism>
<protein>
    <submittedName>
        <fullName evidence="1">4867_t:CDS:1</fullName>
    </submittedName>
</protein>
<keyword evidence="2" id="KW-1185">Reference proteome</keyword>
<feature type="non-terminal residue" evidence="1">
    <location>
        <position position="1"/>
    </location>
</feature>
<accession>A0ACA9MRZ1</accession>
<name>A0ACA9MRZ1_9GLOM</name>